<keyword evidence="11" id="KW-0324">Glycolysis</keyword>
<dbReference type="PRINTS" id="PR00477">
    <property type="entry name" value="PHGLYCKINASE"/>
</dbReference>
<dbReference type="InterPro" id="IPR001576">
    <property type="entry name" value="Phosphoglycerate_kinase"/>
</dbReference>
<dbReference type="InterPro" id="IPR015824">
    <property type="entry name" value="Phosphoglycerate_kinase_N"/>
</dbReference>
<proteinExistence type="inferred from homology"/>
<dbReference type="AlphaFoldDB" id="A0ABD3MKE5"/>
<evidence type="ECO:0000256" key="10">
    <source>
        <dbReference type="ARBA" id="ARBA00022842"/>
    </source>
</evidence>
<dbReference type="GO" id="GO:0005524">
    <property type="term" value="F:ATP binding"/>
    <property type="evidence" value="ECO:0007669"/>
    <property type="project" value="UniProtKB-KW"/>
</dbReference>
<comment type="subunit">
    <text evidence="13">Monomer.</text>
</comment>
<evidence type="ECO:0000256" key="13">
    <source>
        <dbReference type="RuleBase" id="RU000696"/>
    </source>
</evidence>
<evidence type="ECO:0000256" key="9">
    <source>
        <dbReference type="ARBA" id="ARBA00022840"/>
    </source>
</evidence>
<comment type="cofactor">
    <cofactor evidence="2">
        <name>Mg(2+)</name>
        <dbReference type="ChEBI" id="CHEBI:18420"/>
    </cofactor>
</comment>
<evidence type="ECO:0000313" key="15">
    <source>
        <dbReference type="EMBL" id="KAL3764373.1"/>
    </source>
</evidence>
<evidence type="ECO:0000256" key="6">
    <source>
        <dbReference type="ARBA" id="ARBA00022679"/>
    </source>
</evidence>
<evidence type="ECO:0000256" key="2">
    <source>
        <dbReference type="ARBA" id="ARBA00001946"/>
    </source>
</evidence>
<protein>
    <recommendedName>
        <fullName evidence="5 12">Phosphoglycerate kinase</fullName>
        <ecNumber evidence="5 12">2.7.2.3</ecNumber>
    </recommendedName>
</protein>
<dbReference type="PANTHER" id="PTHR11406:SF23">
    <property type="entry name" value="PHOSPHOGLYCERATE KINASE 1, CHLOROPLASTIC-RELATED"/>
    <property type="match status" value="1"/>
</dbReference>
<dbReference type="EMBL" id="JALLBG020000107">
    <property type="protein sequence ID" value="KAL3764373.1"/>
    <property type="molecule type" value="Genomic_DNA"/>
</dbReference>
<evidence type="ECO:0000256" key="1">
    <source>
        <dbReference type="ARBA" id="ARBA00000642"/>
    </source>
</evidence>
<evidence type="ECO:0000256" key="4">
    <source>
        <dbReference type="ARBA" id="ARBA00008982"/>
    </source>
</evidence>
<evidence type="ECO:0000313" key="16">
    <source>
        <dbReference type="Proteomes" id="UP001530293"/>
    </source>
</evidence>
<keyword evidence="7" id="KW-0547">Nucleotide-binding</keyword>
<organism evidence="15 16">
    <name type="scientific">Discostella pseudostelligera</name>
    <dbReference type="NCBI Taxonomy" id="259834"/>
    <lineage>
        <taxon>Eukaryota</taxon>
        <taxon>Sar</taxon>
        <taxon>Stramenopiles</taxon>
        <taxon>Ochrophyta</taxon>
        <taxon>Bacillariophyta</taxon>
        <taxon>Coscinodiscophyceae</taxon>
        <taxon>Thalassiosirophycidae</taxon>
        <taxon>Stephanodiscales</taxon>
        <taxon>Stephanodiscaceae</taxon>
        <taxon>Discostella</taxon>
    </lineage>
</organism>
<keyword evidence="10" id="KW-0460">Magnesium</keyword>
<dbReference type="FunFam" id="3.40.50.1260:FF:000031">
    <property type="entry name" value="Phosphoglycerate kinase 1"/>
    <property type="match status" value="1"/>
</dbReference>
<keyword evidence="6 12" id="KW-0808">Transferase</keyword>
<dbReference type="InterPro" id="IPR036043">
    <property type="entry name" value="Phosphoglycerate_kinase_sf"/>
</dbReference>
<keyword evidence="8 12" id="KW-0418">Kinase</keyword>
<comment type="pathway">
    <text evidence="3 12">Carbohydrate degradation; glycolysis; pyruvate from D-glyceraldehyde 3-phosphate: step 2/5.</text>
</comment>
<dbReference type="Pfam" id="PF00162">
    <property type="entry name" value="PGK"/>
    <property type="match status" value="1"/>
</dbReference>
<dbReference type="InterPro" id="IPR003140">
    <property type="entry name" value="PLipase/COase/thioEstase"/>
</dbReference>
<dbReference type="GO" id="GO:0006096">
    <property type="term" value="P:glycolytic process"/>
    <property type="evidence" value="ECO:0007669"/>
    <property type="project" value="UniProtKB-KW"/>
</dbReference>
<dbReference type="SUPFAM" id="SSF53748">
    <property type="entry name" value="Phosphoglycerate kinase"/>
    <property type="match status" value="1"/>
</dbReference>
<dbReference type="InterPro" id="IPR029058">
    <property type="entry name" value="AB_hydrolase_fold"/>
</dbReference>
<comment type="similarity">
    <text evidence="4 12">Belongs to the phosphoglycerate kinase family.</text>
</comment>
<dbReference type="Proteomes" id="UP001530293">
    <property type="component" value="Unassembled WGS sequence"/>
</dbReference>
<dbReference type="Gene3D" id="3.40.50.1820">
    <property type="entry name" value="alpha/beta hydrolase"/>
    <property type="match status" value="1"/>
</dbReference>
<dbReference type="Pfam" id="PF02230">
    <property type="entry name" value="Abhydrolase_2"/>
    <property type="match status" value="1"/>
</dbReference>
<comment type="catalytic activity">
    <reaction evidence="1 12">
        <text>(2R)-3-phosphoglycerate + ATP = (2R)-3-phospho-glyceroyl phosphate + ADP</text>
        <dbReference type="Rhea" id="RHEA:14801"/>
        <dbReference type="ChEBI" id="CHEBI:30616"/>
        <dbReference type="ChEBI" id="CHEBI:57604"/>
        <dbReference type="ChEBI" id="CHEBI:58272"/>
        <dbReference type="ChEBI" id="CHEBI:456216"/>
        <dbReference type="EC" id="2.7.2.3"/>
    </reaction>
</comment>
<evidence type="ECO:0000256" key="3">
    <source>
        <dbReference type="ARBA" id="ARBA00004838"/>
    </source>
</evidence>
<evidence type="ECO:0000256" key="11">
    <source>
        <dbReference type="ARBA" id="ARBA00023152"/>
    </source>
</evidence>
<dbReference type="SUPFAM" id="SSF53474">
    <property type="entry name" value="alpha/beta-Hydrolases"/>
    <property type="match status" value="1"/>
</dbReference>
<accession>A0ABD3MKE5</accession>
<reference evidence="15 16" key="1">
    <citation type="submission" date="2024-10" db="EMBL/GenBank/DDBJ databases">
        <title>Updated reference genomes for cyclostephanoid diatoms.</title>
        <authorList>
            <person name="Roberts W.R."/>
            <person name="Alverson A.J."/>
        </authorList>
    </citation>
    <scope>NUCLEOTIDE SEQUENCE [LARGE SCALE GENOMIC DNA]</scope>
    <source>
        <strain evidence="15 16">AJA232-27</strain>
    </source>
</reference>
<evidence type="ECO:0000256" key="12">
    <source>
        <dbReference type="RuleBase" id="RU000532"/>
    </source>
</evidence>
<dbReference type="PANTHER" id="PTHR11406">
    <property type="entry name" value="PHOSPHOGLYCERATE KINASE"/>
    <property type="match status" value="1"/>
</dbReference>
<dbReference type="GO" id="GO:0004618">
    <property type="term" value="F:phosphoglycerate kinase activity"/>
    <property type="evidence" value="ECO:0007669"/>
    <property type="project" value="UniProtKB-EC"/>
</dbReference>
<dbReference type="EC" id="2.7.2.3" evidence="5 12"/>
<name>A0ABD3MKE5_9STRA</name>
<keyword evidence="16" id="KW-1185">Reference proteome</keyword>
<evidence type="ECO:0000256" key="8">
    <source>
        <dbReference type="ARBA" id="ARBA00022777"/>
    </source>
</evidence>
<evidence type="ECO:0000259" key="14">
    <source>
        <dbReference type="Pfam" id="PF02230"/>
    </source>
</evidence>
<gene>
    <name evidence="15" type="ORF">ACHAWU_006011</name>
</gene>
<evidence type="ECO:0000256" key="5">
    <source>
        <dbReference type="ARBA" id="ARBA00013061"/>
    </source>
</evidence>
<dbReference type="Gene3D" id="3.40.50.1260">
    <property type="entry name" value="Phosphoglycerate kinase, N-terminal domain"/>
    <property type="match status" value="2"/>
</dbReference>
<keyword evidence="9" id="KW-0067">ATP-binding</keyword>
<comment type="caution">
    <text evidence="15">The sequence shown here is derived from an EMBL/GenBank/DDBJ whole genome shotgun (WGS) entry which is preliminary data.</text>
</comment>
<evidence type="ECO:0000256" key="7">
    <source>
        <dbReference type="ARBA" id="ARBA00022741"/>
    </source>
</evidence>
<feature type="domain" description="Phospholipase/carboxylesterase/thioesterase" evidence="14">
    <location>
        <begin position="29"/>
        <end position="192"/>
    </location>
</feature>
<sequence length="703" mass="76522">MEGKKCQVCCQTFVCYTNMIHPALYHSLHAFRHSSGWFDVYDWPIGVDAKDDPKGLAMSVKRVENIVTQLKEEEGIDPSRVVLGGFSQGGAVAIMAAYNRRKKGSIPFAGCICMSGWLPMKDYLDISEEAAKATPLFWAHGQYDDKILFEQQIYGVNKLEGVGVDVTSYAYPVGHESSNFEEIEDMANFLESVLSPQPKAGKIPKFAQVENDIPENVTNDDEINSLLYYLCAIGIADNDEAIGSTKSIPTADRNGHKYKSDMANVSNIMNGEYMRSFGIDKKKILSWSSVSKRAEALNNAEGVGRTDLFSSLPNEEKRALLNKFQSIDRCRNDSAFPQLRQYNGFDDELTLRPVAIRLSELLNDSGSSSMVEVKFAEDCLNADDIVASLEPGQVLLLENLRFYSDESSSNESERRIMAQRIASYGDYFVSDAFGNSHRVNSATTIELPRVLGHGCCGYLLQREITTYANLLGGAAPHPMVAIVGGAKVSEKILLMERILRKIDCLVIGGALAYTFLKAIGYKIGNSFHEAGQSFGDKYCEMKNIDDLATSLLSKAKVCGVEVLLPLDHVCHTSCDPTDAPIITTDANVPDGYMALDIGPQTIAMYQQCISQCQSAVWNGPLGVFEIPTFATGSFAIAKALGDGTQERGLMSIVGGGASADAARLCGHASRVSHVSSGGGASLDLLKGKVLPGIDSLDNKPIRK</sequence>